<evidence type="ECO:0000256" key="2">
    <source>
        <dbReference type="ARBA" id="ARBA00012255"/>
    </source>
</evidence>
<evidence type="ECO:0000256" key="4">
    <source>
        <dbReference type="PIRSR" id="PIRSR607724-1"/>
    </source>
</evidence>
<dbReference type="AlphaFoldDB" id="A0A438CBJ5"/>
<dbReference type="EMBL" id="QGNW01002351">
    <property type="protein sequence ID" value="RVW20615.1"/>
    <property type="molecule type" value="Genomic_DNA"/>
</dbReference>
<dbReference type="Pfam" id="PF05028">
    <property type="entry name" value="PARG_cat_C"/>
    <property type="match status" value="2"/>
</dbReference>
<dbReference type="InterPro" id="IPR048362">
    <property type="entry name" value="PARG_helical"/>
</dbReference>
<comment type="caution">
    <text evidence="9">The sequence shown here is derived from an EMBL/GenBank/DDBJ whole genome shotgun (WGS) entry which is preliminary data.</text>
</comment>
<feature type="domain" description="PARG helical" evidence="8">
    <location>
        <begin position="8"/>
        <end position="43"/>
    </location>
</feature>
<evidence type="ECO:0000256" key="5">
    <source>
        <dbReference type="PIRSR" id="PIRSR607724-2"/>
    </source>
</evidence>
<evidence type="ECO:0000313" key="10">
    <source>
        <dbReference type="Proteomes" id="UP000288805"/>
    </source>
</evidence>
<gene>
    <name evidence="9" type="primary">PARG1_1</name>
    <name evidence="9" type="ORF">CK203_105188</name>
</gene>
<accession>A0A438CBJ5</accession>
<keyword evidence="3 9" id="KW-0378">Hydrolase</keyword>
<dbReference type="EC" id="3.2.1.143" evidence="2"/>
<feature type="domain" description="PARG catalytic Macro" evidence="7">
    <location>
        <begin position="61"/>
        <end position="199"/>
    </location>
</feature>
<feature type="transmembrane region" description="Helical" evidence="6">
    <location>
        <begin position="195"/>
        <end position="215"/>
    </location>
</feature>
<feature type="active site" evidence="4">
    <location>
        <position position="110"/>
    </location>
</feature>
<dbReference type="PANTHER" id="PTHR12837:SF0">
    <property type="entry name" value="POLY(ADP-RIBOSE) GLYCOHYDROLASE"/>
    <property type="match status" value="1"/>
</dbReference>
<proteinExistence type="inferred from homology"/>
<dbReference type="Pfam" id="PF20811">
    <property type="entry name" value="PARG_cat_N"/>
    <property type="match status" value="1"/>
</dbReference>
<name>A0A438CBJ5_VITVI</name>
<evidence type="ECO:0000256" key="3">
    <source>
        <dbReference type="ARBA" id="ARBA00022801"/>
    </source>
</evidence>
<reference evidence="9 10" key="1">
    <citation type="journal article" date="2018" name="PLoS Genet.">
        <title>Population sequencing reveals clonal diversity and ancestral inbreeding in the grapevine cultivar Chardonnay.</title>
        <authorList>
            <person name="Roach M.J."/>
            <person name="Johnson D.L."/>
            <person name="Bohlmann J."/>
            <person name="van Vuuren H.J."/>
            <person name="Jones S.J."/>
            <person name="Pretorius I.S."/>
            <person name="Schmidt S.A."/>
            <person name="Borneman A.R."/>
        </authorList>
    </citation>
    <scope>NUCLEOTIDE SEQUENCE [LARGE SCALE GENOMIC DNA]</scope>
    <source>
        <strain evidence="10">cv. Chardonnay</strain>
        <tissue evidence="9">Leaf</tissue>
    </source>
</reference>
<sequence length="434" mass="49452">MNSFDRCLYDIYDEKMENKIKCIVHYFERICSQMPTGLVSFERKVLPLEDSPFCVTYPKADLWSKSAVPLCHFEVHRSGLIEDQSKEALEVDFANRYIGGGALRRGCVQEEIRFMINPELIAGMLFLPSMADNEAIEVVGPERFSNYTGYASSFRFAGDYVDKRDVDFMGRRKTKIIAIDALCDMRMRQYRLECLLRYVKLWCICTIYSFCIVPVNIQTSILQLLGFNREINKAFCGFFDQSKCQQYQRLFKGDGLCGAHLDQGVQGPDSISRSNLLVGVISLISDFYYFFKRLNIWGPADQNAEEKGGHSLGHRYDIGVVTGNWGCGAFGGDPELKTIIQWLAASQALRPFISYHTFGVEALKDSGQGIVPFYSENFTVIQWILSHKWTVGDLWDMLVEYSTQRLRGETSLGFFTWLLPSLSAPDATMMDMAD</sequence>
<protein>
    <recommendedName>
        <fullName evidence="2">poly(ADP-ribose) glycohydrolase</fullName>
        <ecNumber evidence="2">3.2.1.143</ecNumber>
    </recommendedName>
</protein>
<dbReference type="GO" id="GO:0005975">
    <property type="term" value="P:carbohydrate metabolic process"/>
    <property type="evidence" value="ECO:0007669"/>
    <property type="project" value="InterPro"/>
</dbReference>
<evidence type="ECO:0000256" key="6">
    <source>
        <dbReference type="SAM" id="Phobius"/>
    </source>
</evidence>
<evidence type="ECO:0000259" key="7">
    <source>
        <dbReference type="Pfam" id="PF05028"/>
    </source>
</evidence>
<feature type="binding site" evidence="5">
    <location>
        <position position="150"/>
    </location>
    <ligand>
        <name>substrate</name>
    </ligand>
</feature>
<feature type="binding site" evidence="5">
    <location>
        <position position="95"/>
    </location>
    <ligand>
        <name>substrate</name>
    </ligand>
</feature>
<dbReference type="PANTHER" id="PTHR12837">
    <property type="entry name" value="POLY ADP-RIBOSE GLYCOHYDROLASE"/>
    <property type="match status" value="1"/>
</dbReference>
<dbReference type="InterPro" id="IPR007724">
    <property type="entry name" value="Poly_GlycHdrlase"/>
</dbReference>
<feature type="binding site" evidence="5">
    <location>
        <position position="109"/>
    </location>
    <ligand>
        <name>substrate</name>
    </ligand>
</feature>
<keyword evidence="6" id="KW-0812">Transmembrane</keyword>
<feature type="active site" evidence="4">
    <location>
        <position position="92"/>
    </location>
</feature>
<evidence type="ECO:0000256" key="1">
    <source>
        <dbReference type="ARBA" id="ARBA00009545"/>
    </source>
</evidence>
<dbReference type="GO" id="GO:0006282">
    <property type="term" value="P:regulation of DNA repair"/>
    <property type="evidence" value="ECO:0007669"/>
    <property type="project" value="InterPro"/>
</dbReference>
<feature type="active site" evidence="4">
    <location>
        <position position="111"/>
    </location>
</feature>
<organism evidence="9 10">
    <name type="scientific">Vitis vinifera</name>
    <name type="common">Grape</name>
    <dbReference type="NCBI Taxonomy" id="29760"/>
    <lineage>
        <taxon>Eukaryota</taxon>
        <taxon>Viridiplantae</taxon>
        <taxon>Streptophyta</taxon>
        <taxon>Embryophyta</taxon>
        <taxon>Tracheophyta</taxon>
        <taxon>Spermatophyta</taxon>
        <taxon>Magnoliopsida</taxon>
        <taxon>eudicotyledons</taxon>
        <taxon>Gunneridae</taxon>
        <taxon>Pentapetalae</taxon>
        <taxon>rosids</taxon>
        <taxon>Vitales</taxon>
        <taxon>Vitaceae</taxon>
        <taxon>Viteae</taxon>
        <taxon>Vitis</taxon>
    </lineage>
</organism>
<comment type="similarity">
    <text evidence="1">Belongs to the poly(ADP-ribose) glycohydrolase family.</text>
</comment>
<keyword evidence="6" id="KW-1133">Transmembrane helix</keyword>
<dbReference type="GO" id="GO:0004649">
    <property type="term" value="F:poly(ADP-ribose) glycohydrolase activity"/>
    <property type="evidence" value="ECO:0007669"/>
    <property type="project" value="UniProtKB-EC"/>
</dbReference>
<feature type="domain" description="PARG catalytic Macro" evidence="7">
    <location>
        <begin position="227"/>
        <end position="364"/>
    </location>
</feature>
<evidence type="ECO:0000313" key="9">
    <source>
        <dbReference type="EMBL" id="RVW20615.1"/>
    </source>
</evidence>
<evidence type="ECO:0000259" key="8">
    <source>
        <dbReference type="Pfam" id="PF20811"/>
    </source>
</evidence>
<dbReference type="Proteomes" id="UP000288805">
    <property type="component" value="Unassembled WGS sequence"/>
</dbReference>
<keyword evidence="6" id="KW-0472">Membrane</keyword>
<dbReference type="InterPro" id="IPR046372">
    <property type="entry name" value="PARG_cat_C"/>
</dbReference>